<dbReference type="AlphaFoldDB" id="A0A518DP30"/>
<evidence type="ECO:0000313" key="3">
    <source>
        <dbReference type="EMBL" id="QDU93594.1"/>
    </source>
</evidence>
<feature type="region of interest" description="Disordered" evidence="1">
    <location>
        <begin position="24"/>
        <end position="76"/>
    </location>
</feature>
<organism evidence="3 4">
    <name type="scientific">Lignipirellula cremea</name>
    <dbReference type="NCBI Taxonomy" id="2528010"/>
    <lineage>
        <taxon>Bacteria</taxon>
        <taxon>Pseudomonadati</taxon>
        <taxon>Planctomycetota</taxon>
        <taxon>Planctomycetia</taxon>
        <taxon>Pirellulales</taxon>
        <taxon>Pirellulaceae</taxon>
        <taxon>Lignipirellula</taxon>
    </lineage>
</organism>
<evidence type="ECO:0000256" key="1">
    <source>
        <dbReference type="SAM" id="MobiDB-lite"/>
    </source>
</evidence>
<evidence type="ECO:0000313" key="4">
    <source>
        <dbReference type="Proteomes" id="UP000317648"/>
    </source>
</evidence>
<proteinExistence type="predicted"/>
<feature type="signal peptide" evidence="2">
    <location>
        <begin position="1"/>
        <end position="21"/>
    </location>
</feature>
<feature type="chain" id="PRO_5021728444" description="Lipoprotein" evidence="2">
    <location>
        <begin position="22"/>
        <end position="76"/>
    </location>
</feature>
<dbReference type="EMBL" id="CP036433">
    <property type="protein sequence ID" value="QDU93594.1"/>
    <property type="molecule type" value="Genomic_DNA"/>
</dbReference>
<accession>A0A518DP30</accession>
<keyword evidence="4" id="KW-1185">Reference proteome</keyword>
<evidence type="ECO:0008006" key="5">
    <source>
        <dbReference type="Google" id="ProtNLM"/>
    </source>
</evidence>
<dbReference type="Proteomes" id="UP000317648">
    <property type="component" value="Chromosome"/>
</dbReference>
<dbReference type="RefSeq" id="WP_197443052.1">
    <property type="nucleotide sequence ID" value="NZ_CP036433.1"/>
</dbReference>
<feature type="compositionally biased region" description="Basic and acidic residues" evidence="1">
    <location>
        <begin position="64"/>
        <end position="76"/>
    </location>
</feature>
<gene>
    <name evidence="3" type="ORF">Pla8534_13740</name>
</gene>
<evidence type="ECO:0000256" key="2">
    <source>
        <dbReference type="SAM" id="SignalP"/>
    </source>
</evidence>
<dbReference type="KEGG" id="lcre:Pla8534_13740"/>
<keyword evidence="2" id="KW-0732">Signal</keyword>
<name>A0A518DP30_9BACT</name>
<sequence length="76" mass="8185" precursor="true">MTRTICLVMMLAIAATGCVQMPWSSWSPQSEPVESADPLEGPPSKWGTRLRPGAPGEAGTGIDGRARDIERNLGYR</sequence>
<dbReference type="PROSITE" id="PS51257">
    <property type="entry name" value="PROKAR_LIPOPROTEIN"/>
    <property type="match status" value="1"/>
</dbReference>
<protein>
    <recommendedName>
        <fullName evidence="5">Lipoprotein</fullName>
    </recommendedName>
</protein>
<reference evidence="3 4" key="1">
    <citation type="submission" date="2019-02" db="EMBL/GenBank/DDBJ databases">
        <title>Deep-cultivation of Planctomycetes and their phenomic and genomic characterization uncovers novel biology.</title>
        <authorList>
            <person name="Wiegand S."/>
            <person name="Jogler M."/>
            <person name="Boedeker C."/>
            <person name="Pinto D."/>
            <person name="Vollmers J."/>
            <person name="Rivas-Marin E."/>
            <person name="Kohn T."/>
            <person name="Peeters S.H."/>
            <person name="Heuer A."/>
            <person name="Rast P."/>
            <person name="Oberbeckmann S."/>
            <person name="Bunk B."/>
            <person name="Jeske O."/>
            <person name="Meyerdierks A."/>
            <person name="Storesund J.E."/>
            <person name="Kallscheuer N."/>
            <person name="Luecker S."/>
            <person name="Lage O.M."/>
            <person name="Pohl T."/>
            <person name="Merkel B.J."/>
            <person name="Hornburger P."/>
            <person name="Mueller R.-W."/>
            <person name="Bruemmer F."/>
            <person name="Labrenz M."/>
            <person name="Spormann A.M."/>
            <person name="Op den Camp H."/>
            <person name="Overmann J."/>
            <person name="Amann R."/>
            <person name="Jetten M.S.M."/>
            <person name="Mascher T."/>
            <person name="Medema M.H."/>
            <person name="Devos D.P."/>
            <person name="Kaster A.-K."/>
            <person name="Ovreas L."/>
            <person name="Rohde M."/>
            <person name="Galperin M.Y."/>
            <person name="Jogler C."/>
        </authorList>
    </citation>
    <scope>NUCLEOTIDE SEQUENCE [LARGE SCALE GENOMIC DNA]</scope>
    <source>
        <strain evidence="3 4">Pla85_3_4</strain>
    </source>
</reference>